<dbReference type="STRING" id="1641165.XM38_03740"/>
<proteinExistence type="predicted"/>
<dbReference type="AlphaFoldDB" id="A0A1Z3HKW9"/>
<sequence>MPSGRTHDRITLWSLPLVLLVASRITLDPWLTGIVGGGYLFGGFMFGPDLDIHSVQYKRWGWFRWIWLPYRGSLRHRSRLSHGPIIGTTLRVLYLSLWLGLLGLIIIDVLNSLGRAQVTWADIGQGMTLGLRQFAPQWLALVCGIELGALSHSVSDWLVSSLRRQRRGQRPRR</sequence>
<dbReference type="RefSeq" id="WP_088429478.1">
    <property type="nucleotide sequence ID" value="NZ_CP021983.2"/>
</dbReference>
<accession>A0A1Z3HKW9</accession>
<keyword evidence="3" id="KW-1185">Reference proteome</keyword>
<evidence type="ECO:0000256" key="1">
    <source>
        <dbReference type="SAM" id="Phobius"/>
    </source>
</evidence>
<keyword evidence="1" id="KW-0812">Transmembrane</keyword>
<dbReference type="Pfam" id="PF09988">
    <property type="entry name" value="DUF2227"/>
    <property type="match status" value="1"/>
</dbReference>
<name>A0A1Z3HKW9_9CYAN</name>
<evidence type="ECO:0000313" key="2">
    <source>
        <dbReference type="EMBL" id="ASC70737.1"/>
    </source>
</evidence>
<protein>
    <recommendedName>
        <fullName evidence="4">Metal-binding protein</fullName>
    </recommendedName>
</protein>
<feature type="transmembrane region" description="Helical" evidence="1">
    <location>
        <begin position="85"/>
        <end position="107"/>
    </location>
</feature>
<organism evidence="2 3">
    <name type="scientific">Halomicronema hongdechloris C2206</name>
    <dbReference type="NCBI Taxonomy" id="1641165"/>
    <lineage>
        <taxon>Bacteria</taxon>
        <taxon>Bacillati</taxon>
        <taxon>Cyanobacteriota</taxon>
        <taxon>Cyanophyceae</taxon>
        <taxon>Nodosilineales</taxon>
        <taxon>Nodosilineaceae</taxon>
        <taxon>Halomicronema</taxon>
    </lineage>
</organism>
<dbReference type="PANTHER" id="PTHR39085:SF1">
    <property type="entry name" value="SLL0924 PROTEIN"/>
    <property type="match status" value="1"/>
</dbReference>
<dbReference type="EMBL" id="CP021983">
    <property type="protein sequence ID" value="ASC70737.1"/>
    <property type="molecule type" value="Genomic_DNA"/>
</dbReference>
<evidence type="ECO:0000313" key="3">
    <source>
        <dbReference type="Proteomes" id="UP000191901"/>
    </source>
</evidence>
<gene>
    <name evidence="2" type="ORF">XM38_016820</name>
</gene>
<keyword evidence="1" id="KW-0472">Membrane</keyword>
<reference evidence="2 3" key="1">
    <citation type="journal article" date="2016" name="Biochim. Biophys. Acta">
        <title>Characterization of red-shifted phycobilisomes isolated from the chlorophyll f-containing cyanobacterium Halomicronema hongdechloris.</title>
        <authorList>
            <person name="Li Y."/>
            <person name="Lin Y."/>
            <person name="Garvey C.J."/>
            <person name="Birch D."/>
            <person name="Corkery R.W."/>
            <person name="Loughlin P.C."/>
            <person name="Scheer H."/>
            <person name="Willows R.D."/>
            <person name="Chen M."/>
        </authorList>
    </citation>
    <scope>NUCLEOTIDE SEQUENCE [LARGE SCALE GENOMIC DNA]</scope>
    <source>
        <strain evidence="2 3">C2206</strain>
    </source>
</reference>
<keyword evidence="1" id="KW-1133">Transmembrane helix</keyword>
<dbReference type="Proteomes" id="UP000191901">
    <property type="component" value="Chromosome"/>
</dbReference>
<dbReference type="KEGG" id="hhg:XM38_016820"/>
<dbReference type="InterPro" id="IPR019250">
    <property type="entry name" value="DUF2227_metal-bd"/>
</dbReference>
<evidence type="ECO:0008006" key="4">
    <source>
        <dbReference type="Google" id="ProtNLM"/>
    </source>
</evidence>
<dbReference type="PANTHER" id="PTHR39085">
    <property type="entry name" value="SLL0924 PROTEIN"/>
    <property type="match status" value="1"/>
</dbReference>
<dbReference type="OrthoDB" id="69351at2"/>